<dbReference type="SUPFAM" id="SSF53955">
    <property type="entry name" value="Lysozyme-like"/>
    <property type="match status" value="1"/>
</dbReference>
<dbReference type="InterPro" id="IPR001387">
    <property type="entry name" value="Cro/C1-type_HTH"/>
</dbReference>
<gene>
    <name evidence="2" type="ORF">ATX59_09260</name>
</gene>
<evidence type="ECO:0000256" key="1">
    <source>
        <dbReference type="ARBA" id="ARBA00022801"/>
    </source>
</evidence>
<dbReference type="InterPro" id="IPR023346">
    <property type="entry name" value="Lysozyme-like_dom_sf"/>
</dbReference>
<comment type="caution">
    <text evidence="2">The sequence shown here is derived from an EMBL/GenBank/DDBJ whole genome shotgun (WGS) entry which is preliminary data.</text>
</comment>
<dbReference type="SUPFAM" id="SSF54106">
    <property type="entry name" value="LysM domain"/>
    <property type="match status" value="1"/>
</dbReference>
<sequence length="207" mass="21260">MFNLKANLSTVLVTSIAAISFSAVSASADTTYTVKSGDTLSKIAKNFNTSVDSLAQENKISNVNLIYTGDQLTVDGTEATQTSTSSQSSQAAVETTTPATTSTTTTSTTTTTSSAATTTNVSSYSTTSGGSSALLRREIESGNNYSTFTGNGYLGAYQFSASTWAAGVAAVGGSTSDFSAAHQDAVANWYANSRYGGWQNVPTTGGW</sequence>
<dbReference type="Proteomes" id="UP000181728">
    <property type="component" value="Unassembled WGS sequence"/>
</dbReference>
<dbReference type="SMART" id="SM00257">
    <property type="entry name" value="LysM"/>
    <property type="match status" value="1"/>
</dbReference>
<dbReference type="Pfam" id="PF01476">
    <property type="entry name" value="LysM"/>
    <property type="match status" value="1"/>
</dbReference>
<name>A0A3S7H5Q5_OENOE</name>
<dbReference type="Pfam" id="PF06737">
    <property type="entry name" value="Transglycosylas"/>
    <property type="match status" value="1"/>
</dbReference>
<evidence type="ECO:0000313" key="2">
    <source>
        <dbReference type="EMBL" id="OIM20368.1"/>
    </source>
</evidence>
<dbReference type="CDD" id="cd00118">
    <property type="entry name" value="LysM"/>
    <property type="match status" value="1"/>
</dbReference>
<dbReference type="InterPro" id="IPR010618">
    <property type="entry name" value="RPF"/>
</dbReference>
<dbReference type="EMBL" id="MLOK01000061">
    <property type="protein sequence ID" value="OIM20368.1"/>
    <property type="molecule type" value="Genomic_DNA"/>
</dbReference>
<keyword evidence="1" id="KW-0378">Hydrolase</keyword>
<dbReference type="PROSITE" id="PS50943">
    <property type="entry name" value="HTH_CROC1"/>
    <property type="match status" value="1"/>
</dbReference>
<protein>
    <submittedName>
        <fullName evidence="2">Peptidoglycan-binding protein</fullName>
    </submittedName>
</protein>
<evidence type="ECO:0000313" key="3">
    <source>
        <dbReference type="Proteomes" id="UP000181728"/>
    </source>
</evidence>
<dbReference type="InterPro" id="IPR036779">
    <property type="entry name" value="LysM_dom_sf"/>
</dbReference>
<dbReference type="AlphaFoldDB" id="A0A3S7H5Q5"/>
<dbReference type="GO" id="GO:0016787">
    <property type="term" value="F:hydrolase activity"/>
    <property type="evidence" value="ECO:0007669"/>
    <property type="project" value="UniProtKB-KW"/>
</dbReference>
<dbReference type="RefSeq" id="WP_032817465.1">
    <property type="nucleotide sequence ID" value="NZ_CP014324.1"/>
</dbReference>
<proteinExistence type="predicted"/>
<organism evidence="2 3">
    <name type="scientific">Oenococcus oeni</name>
    <name type="common">Leuconostoc oenos</name>
    <dbReference type="NCBI Taxonomy" id="1247"/>
    <lineage>
        <taxon>Bacteria</taxon>
        <taxon>Bacillati</taxon>
        <taxon>Bacillota</taxon>
        <taxon>Bacilli</taxon>
        <taxon>Lactobacillales</taxon>
        <taxon>Lactobacillaceae</taxon>
        <taxon>Oenococcus</taxon>
    </lineage>
</organism>
<dbReference type="PROSITE" id="PS51782">
    <property type="entry name" value="LYSM"/>
    <property type="match status" value="1"/>
</dbReference>
<dbReference type="Gene3D" id="3.10.350.10">
    <property type="entry name" value="LysM domain"/>
    <property type="match status" value="1"/>
</dbReference>
<reference evidence="2 3" key="1">
    <citation type="journal article" date="2016" name="BMC Genomics">
        <title>Consensus pan-genome assembly of the specialised wine bacterium Oenococcus oeni.</title>
        <authorList>
            <person name="Sternes P.R."/>
            <person name="Borneman A.R."/>
        </authorList>
    </citation>
    <scope>NUCLEOTIDE SEQUENCE [LARGE SCALE GENOMIC DNA]</scope>
    <source>
        <strain evidence="2 3">AWRIB661</strain>
    </source>
</reference>
<dbReference type="Gene3D" id="1.10.530.10">
    <property type="match status" value="1"/>
</dbReference>
<accession>A0A3S7H5Q5</accession>
<dbReference type="InterPro" id="IPR018392">
    <property type="entry name" value="LysM"/>
</dbReference>